<protein>
    <submittedName>
        <fullName evidence="1">DUF3289 family protein</fullName>
    </submittedName>
</protein>
<dbReference type="Pfam" id="PF11692">
    <property type="entry name" value="DUF3289"/>
    <property type="match status" value="1"/>
</dbReference>
<dbReference type="RefSeq" id="WP_249893425.1">
    <property type="nucleotide sequence ID" value="NZ_CP082904.1"/>
</dbReference>
<reference evidence="1" key="1">
    <citation type="submission" date="2021-09" db="EMBL/GenBank/DDBJ databases">
        <title>First case of bloodstream infection caused by Mixta hanseatica sp. nov., a member of the Erwiniaceae family.</title>
        <authorList>
            <person name="Both A."/>
            <person name="Huang J."/>
            <person name="Wenzel P."/>
            <person name="Aepfelbacher M."/>
            <person name="Rohde H."/>
            <person name="Christner M."/>
            <person name="Hentschke M."/>
        </authorList>
    </citation>
    <scope>NUCLEOTIDE SEQUENCE</scope>
    <source>
        <strain evidence="1">X22927</strain>
    </source>
</reference>
<evidence type="ECO:0000313" key="1">
    <source>
        <dbReference type="EMBL" id="UQY44830.1"/>
    </source>
</evidence>
<proteinExistence type="predicted"/>
<gene>
    <name evidence="1" type="ORF">K6958_03835</name>
</gene>
<accession>A0ABY4RDQ5</accession>
<dbReference type="Proteomes" id="UP001056635">
    <property type="component" value="Chromosome"/>
</dbReference>
<dbReference type="InterPro" id="IPR017483">
    <property type="entry name" value="CHP03034"/>
</dbReference>
<dbReference type="EMBL" id="CP082904">
    <property type="protein sequence ID" value="UQY44830.1"/>
    <property type="molecule type" value="Genomic_DNA"/>
</dbReference>
<keyword evidence="2" id="KW-1185">Reference proteome</keyword>
<organism evidence="1 2">
    <name type="scientific">Mixta hanseatica</name>
    <dbReference type="NCBI Taxonomy" id="2872648"/>
    <lineage>
        <taxon>Bacteria</taxon>
        <taxon>Pseudomonadati</taxon>
        <taxon>Pseudomonadota</taxon>
        <taxon>Gammaproteobacteria</taxon>
        <taxon>Enterobacterales</taxon>
        <taxon>Erwiniaceae</taxon>
        <taxon>Mixta</taxon>
    </lineage>
</organism>
<name>A0ABY4RDQ5_9GAMM</name>
<sequence>MTALAFPYTVFSTQRKMNDRAAADMRYGDLTADQMQKHYRLTDVSEKVNPYTGVRLTPFNFL</sequence>
<evidence type="ECO:0000313" key="2">
    <source>
        <dbReference type="Proteomes" id="UP001056635"/>
    </source>
</evidence>